<keyword evidence="14" id="KW-0175">Coiled coil</keyword>
<evidence type="ECO:0000313" key="21">
    <source>
        <dbReference type="Proteomes" id="UP000028607"/>
    </source>
</evidence>
<proteinExistence type="predicted"/>
<dbReference type="Pfam" id="PF00989">
    <property type="entry name" value="PAS"/>
    <property type="match status" value="1"/>
</dbReference>
<dbReference type="GO" id="GO:0030295">
    <property type="term" value="F:protein kinase activator activity"/>
    <property type="evidence" value="ECO:0007669"/>
    <property type="project" value="TreeGrafter"/>
</dbReference>
<dbReference type="InterPro" id="IPR003661">
    <property type="entry name" value="HisK_dim/P_dom"/>
</dbReference>
<dbReference type="InterPro" id="IPR029151">
    <property type="entry name" value="Sensor-like_sf"/>
</dbReference>
<dbReference type="SMART" id="SM00304">
    <property type="entry name" value="HAMP"/>
    <property type="match status" value="1"/>
</dbReference>
<dbReference type="SMART" id="SM00388">
    <property type="entry name" value="HisKA"/>
    <property type="match status" value="1"/>
</dbReference>
<evidence type="ECO:0000256" key="11">
    <source>
        <dbReference type="ARBA" id="ARBA00022989"/>
    </source>
</evidence>
<evidence type="ECO:0000256" key="1">
    <source>
        <dbReference type="ARBA" id="ARBA00000085"/>
    </source>
</evidence>
<dbReference type="NCBIfam" id="TIGR00229">
    <property type="entry name" value="sensory_box"/>
    <property type="match status" value="1"/>
</dbReference>
<dbReference type="GO" id="GO:0005524">
    <property type="term" value="F:ATP binding"/>
    <property type="evidence" value="ECO:0007669"/>
    <property type="project" value="UniProtKB-KW"/>
</dbReference>
<evidence type="ECO:0000256" key="10">
    <source>
        <dbReference type="ARBA" id="ARBA00022840"/>
    </source>
</evidence>
<feature type="transmembrane region" description="Helical" evidence="15">
    <location>
        <begin position="326"/>
        <end position="346"/>
    </location>
</feature>
<evidence type="ECO:0000259" key="18">
    <source>
        <dbReference type="PROSITE" id="PS50113"/>
    </source>
</evidence>
<dbReference type="CDD" id="cd00082">
    <property type="entry name" value="HisKA"/>
    <property type="match status" value="1"/>
</dbReference>
<keyword evidence="9 20" id="KW-0418">Kinase</keyword>
<dbReference type="SMART" id="SM00387">
    <property type="entry name" value="HATPase_c"/>
    <property type="match status" value="1"/>
</dbReference>
<dbReference type="InterPro" id="IPR005467">
    <property type="entry name" value="His_kinase_dom"/>
</dbReference>
<keyword evidence="11 15" id="KW-1133">Transmembrane helix</keyword>
<dbReference type="SUPFAM" id="SSF55874">
    <property type="entry name" value="ATPase domain of HSP90 chaperone/DNA topoisomerase II/histidine kinase"/>
    <property type="match status" value="1"/>
</dbReference>
<protein>
    <recommendedName>
        <fullName evidence="3">histidine kinase</fullName>
        <ecNumber evidence="3">2.7.13.3</ecNumber>
    </recommendedName>
</protein>
<dbReference type="OrthoDB" id="9795133at2"/>
<dbReference type="SMART" id="SM00091">
    <property type="entry name" value="PAS"/>
    <property type="match status" value="1"/>
</dbReference>
<dbReference type="CDD" id="cd06225">
    <property type="entry name" value="HAMP"/>
    <property type="match status" value="1"/>
</dbReference>
<evidence type="ECO:0000259" key="17">
    <source>
        <dbReference type="PROSITE" id="PS50112"/>
    </source>
</evidence>
<dbReference type="Gene3D" id="6.10.340.10">
    <property type="match status" value="1"/>
</dbReference>
<dbReference type="eggNOG" id="COG4251">
    <property type="taxonomic scope" value="Bacteria"/>
</dbReference>
<dbReference type="InterPro" id="IPR000700">
    <property type="entry name" value="PAS-assoc_C"/>
</dbReference>
<keyword evidence="4" id="KW-1003">Cell membrane</keyword>
<reference evidence="21" key="1">
    <citation type="submission" date="2013-04" db="EMBL/GenBank/DDBJ databases">
        <title>Thioclava sp. 13D2W-2 Genome Sequencing.</title>
        <authorList>
            <person name="Lai Q."/>
            <person name="Li G."/>
            <person name="Shao Z."/>
        </authorList>
    </citation>
    <scope>NUCLEOTIDE SEQUENCE [LARGE SCALE GENOMIC DNA]</scope>
    <source>
        <strain evidence="21">13D2W-2</strain>
    </source>
</reference>
<keyword evidence="10" id="KW-0067">ATP-binding</keyword>
<evidence type="ECO:0000256" key="7">
    <source>
        <dbReference type="ARBA" id="ARBA00022692"/>
    </source>
</evidence>
<dbReference type="AlphaFoldDB" id="A0A085TTQ3"/>
<dbReference type="PANTHER" id="PTHR42878">
    <property type="entry name" value="TWO-COMPONENT HISTIDINE KINASE"/>
    <property type="match status" value="1"/>
</dbReference>
<evidence type="ECO:0000256" key="15">
    <source>
        <dbReference type="SAM" id="Phobius"/>
    </source>
</evidence>
<keyword evidence="8" id="KW-0547">Nucleotide-binding</keyword>
<feature type="transmembrane region" description="Helical" evidence="15">
    <location>
        <begin position="20"/>
        <end position="40"/>
    </location>
</feature>
<evidence type="ECO:0000256" key="9">
    <source>
        <dbReference type="ARBA" id="ARBA00022777"/>
    </source>
</evidence>
<dbReference type="SMART" id="SM00086">
    <property type="entry name" value="PAC"/>
    <property type="match status" value="1"/>
</dbReference>
<dbReference type="Gene3D" id="3.30.450.20">
    <property type="entry name" value="PAS domain"/>
    <property type="match status" value="2"/>
</dbReference>
<dbReference type="GO" id="GO:0000156">
    <property type="term" value="F:phosphorelay response regulator activity"/>
    <property type="evidence" value="ECO:0007669"/>
    <property type="project" value="TreeGrafter"/>
</dbReference>
<dbReference type="InterPro" id="IPR050351">
    <property type="entry name" value="BphY/WalK/GraS-like"/>
</dbReference>
<dbReference type="InterPro" id="IPR036097">
    <property type="entry name" value="HisK_dim/P_sf"/>
</dbReference>
<feature type="coiled-coil region" evidence="14">
    <location>
        <begin position="565"/>
        <end position="600"/>
    </location>
</feature>
<dbReference type="InterPro" id="IPR013767">
    <property type="entry name" value="PAS_fold"/>
</dbReference>
<dbReference type="PROSITE" id="PS50113">
    <property type="entry name" value="PAC"/>
    <property type="match status" value="1"/>
</dbReference>
<evidence type="ECO:0000256" key="2">
    <source>
        <dbReference type="ARBA" id="ARBA00004651"/>
    </source>
</evidence>
<evidence type="ECO:0000256" key="3">
    <source>
        <dbReference type="ARBA" id="ARBA00012438"/>
    </source>
</evidence>
<dbReference type="PROSITE" id="PS50109">
    <property type="entry name" value="HIS_KIN"/>
    <property type="match status" value="1"/>
</dbReference>
<evidence type="ECO:0000256" key="8">
    <source>
        <dbReference type="ARBA" id="ARBA00022741"/>
    </source>
</evidence>
<sequence length="772" mass="84589">MTAVQAAFFRSSLLNRMAGIAMLSAALIGVTIGLVGVAVVHKVESQYAGELLFRDLDRTTTAMDRAFGQVLQDLSILANTSPIQGLVRTLDSGGIDPVDGTSTAEAWKTRLAAIFASFHAIRPHYLQIRYIGFADDGREIVRVDKTSDGSRRIAEAALQAKGAEDYVKEAALLQPGKTYVTPVNWNRENGVIQEPRIAVARYIMPVFGEDGRRFGMIVINVEGGPFMSAAMRDYGIERQVVMIGPTGNRYLYSPEANAGLLELDEGRSLPDEVYEAIEQAEADDIVAVREQLIAGTIYDGITPGGGAIRVGVIEDAAALSEGRRQVSGILTVLVVVMSLAAALLAYKLTAVALRPLCAMNKAIIDVGASDRAPELPEDREDEIGQISRSFGGLVRRMAEREKRARTVFDGVSDGIAIASPSGVIKDLNPAACDLFGYTRDELLGQNLSILMFSDDRRRHDRQIETYLETGRPTSLFRTVERIGRHRDGREIPVELTVSEIFDNGERYFAGILRDVSERREKDEERNCLIAALEASNEELDSFAYVASHDLKAPLRTIHNATNWIIDDLEGEMNEEMQKNIDLLRSRVQRMERLLDDLLEHSRIGRKIGDVSMRDVDGSQLRKTVEGLVHLPEGFTLTFEAGFDGIRVFEMPLAQVLVNLVSNAIKHHHREAGTVSVRATAVGERYRFDVRDDGPGIAPKYHEKIFQLFRTLKARDKVEGSGMGLAIVSKHVAVQGGKISVESEGDGTGATFSFTWPAAASGADAGESDRSVA</sequence>
<feature type="domain" description="PAC" evidence="18">
    <location>
        <begin position="477"/>
        <end position="527"/>
    </location>
</feature>
<dbReference type="GO" id="GO:0005886">
    <property type="term" value="C:plasma membrane"/>
    <property type="evidence" value="ECO:0007669"/>
    <property type="project" value="UniProtKB-SubCell"/>
</dbReference>
<dbReference type="Pfam" id="PF21623">
    <property type="entry name" value="HK_sensor_dom_bact"/>
    <property type="match status" value="1"/>
</dbReference>
<dbReference type="InterPro" id="IPR003594">
    <property type="entry name" value="HATPase_dom"/>
</dbReference>
<keyword evidence="21" id="KW-1185">Reference proteome</keyword>
<evidence type="ECO:0000313" key="20">
    <source>
        <dbReference type="EMBL" id="KFE34100.1"/>
    </source>
</evidence>
<keyword evidence="7 15" id="KW-0812">Transmembrane</keyword>
<feature type="domain" description="HAMP" evidence="19">
    <location>
        <begin position="350"/>
        <end position="402"/>
    </location>
</feature>
<dbReference type="SUPFAM" id="SSF47384">
    <property type="entry name" value="Homodimeric domain of signal transducing histidine kinase"/>
    <property type="match status" value="1"/>
</dbReference>
<evidence type="ECO:0000256" key="5">
    <source>
        <dbReference type="ARBA" id="ARBA00022553"/>
    </source>
</evidence>
<dbReference type="InterPro" id="IPR001610">
    <property type="entry name" value="PAC"/>
</dbReference>
<dbReference type="Pfam" id="PF00512">
    <property type="entry name" value="HisKA"/>
    <property type="match status" value="1"/>
</dbReference>
<name>A0A085TTQ3_9RHOB</name>
<dbReference type="InterPro" id="IPR004358">
    <property type="entry name" value="Sig_transdc_His_kin-like_C"/>
</dbReference>
<dbReference type="Gene3D" id="3.30.565.10">
    <property type="entry name" value="Histidine kinase-like ATPase, C-terminal domain"/>
    <property type="match status" value="1"/>
</dbReference>
<evidence type="ECO:0000256" key="14">
    <source>
        <dbReference type="SAM" id="Coils"/>
    </source>
</evidence>
<dbReference type="GO" id="GO:0006355">
    <property type="term" value="P:regulation of DNA-templated transcription"/>
    <property type="evidence" value="ECO:0007669"/>
    <property type="project" value="InterPro"/>
</dbReference>
<keyword evidence="6" id="KW-0808">Transferase</keyword>
<comment type="subcellular location">
    <subcellularLocation>
        <location evidence="2">Cell membrane</location>
        <topology evidence="2">Multi-pass membrane protein</topology>
    </subcellularLocation>
</comment>
<keyword evidence="13 15" id="KW-0472">Membrane</keyword>
<dbReference type="InterPro" id="IPR035965">
    <property type="entry name" value="PAS-like_dom_sf"/>
</dbReference>
<dbReference type="SUPFAM" id="SSF103190">
    <property type="entry name" value="Sensory domain-like"/>
    <property type="match status" value="1"/>
</dbReference>
<organism evidence="20 21">
    <name type="scientific">Thioclava atlantica</name>
    <dbReference type="NCBI Taxonomy" id="1317124"/>
    <lineage>
        <taxon>Bacteria</taxon>
        <taxon>Pseudomonadati</taxon>
        <taxon>Pseudomonadota</taxon>
        <taxon>Alphaproteobacteria</taxon>
        <taxon>Rhodobacterales</taxon>
        <taxon>Paracoccaceae</taxon>
        <taxon>Thioclava</taxon>
    </lineage>
</organism>
<comment type="caution">
    <text evidence="20">The sequence shown here is derived from an EMBL/GenBank/DDBJ whole genome shotgun (WGS) entry which is preliminary data.</text>
</comment>
<dbReference type="PROSITE" id="PS50885">
    <property type="entry name" value="HAMP"/>
    <property type="match status" value="1"/>
</dbReference>
<comment type="catalytic activity">
    <reaction evidence="1">
        <text>ATP + protein L-histidine = ADP + protein N-phospho-L-histidine.</text>
        <dbReference type="EC" id="2.7.13.3"/>
    </reaction>
</comment>
<dbReference type="PATRIC" id="fig|1317124.6.peg.3078"/>
<evidence type="ECO:0000259" key="19">
    <source>
        <dbReference type="PROSITE" id="PS50885"/>
    </source>
</evidence>
<feature type="domain" description="PAS" evidence="17">
    <location>
        <begin position="400"/>
        <end position="470"/>
    </location>
</feature>
<reference evidence="20 21" key="2">
    <citation type="journal article" date="2015" name="Antonie Van Leeuwenhoek">
        <title>Thioclava indica sp. nov., isolated from surface seawater of the Indian Ocean.</title>
        <authorList>
            <person name="Liu Y."/>
            <person name="Lai Q."/>
            <person name="Du J."/>
            <person name="Xu H."/>
            <person name="Jiang L."/>
            <person name="Shao Z."/>
        </authorList>
    </citation>
    <scope>NUCLEOTIDE SEQUENCE [LARGE SCALE GENOMIC DNA]</scope>
    <source>
        <strain evidence="20 21">13D2W-2</strain>
    </source>
</reference>
<dbReference type="STRING" id="1317124.DW2_15310"/>
<dbReference type="SUPFAM" id="SSF55785">
    <property type="entry name" value="PYP-like sensor domain (PAS domain)"/>
    <property type="match status" value="1"/>
</dbReference>
<feature type="domain" description="Histidine kinase" evidence="16">
    <location>
        <begin position="545"/>
        <end position="759"/>
    </location>
</feature>
<evidence type="ECO:0000256" key="4">
    <source>
        <dbReference type="ARBA" id="ARBA00022475"/>
    </source>
</evidence>
<dbReference type="PROSITE" id="PS50112">
    <property type="entry name" value="PAS"/>
    <property type="match status" value="1"/>
</dbReference>
<dbReference type="EC" id="2.7.13.3" evidence="3"/>
<keyword evidence="12" id="KW-0902">Two-component regulatory system</keyword>
<dbReference type="GO" id="GO:0007234">
    <property type="term" value="P:osmosensory signaling via phosphorelay pathway"/>
    <property type="evidence" value="ECO:0007669"/>
    <property type="project" value="TreeGrafter"/>
</dbReference>
<dbReference type="InterPro" id="IPR000014">
    <property type="entry name" value="PAS"/>
</dbReference>
<dbReference type="InterPro" id="IPR003660">
    <property type="entry name" value="HAMP_dom"/>
</dbReference>
<dbReference type="InterPro" id="IPR048760">
    <property type="entry name" value="VP0354-like_sensor_dom"/>
</dbReference>
<dbReference type="Gene3D" id="1.10.287.130">
    <property type="match status" value="1"/>
</dbReference>
<dbReference type="GO" id="GO:0000155">
    <property type="term" value="F:phosphorelay sensor kinase activity"/>
    <property type="evidence" value="ECO:0007669"/>
    <property type="project" value="InterPro"/>
</dbReference>
<dbReference type="Pfam" id="PF02518">
    <property type="entry name" value="HATPase_c"/>
    <property type="match status" value="1"/>
</dbReference>
<accession>A0A085TTQ3</accession>
<evidence type="ECO:0000256" key="12">
    <source>
        <dbReference type="ARBA" id="ARBA00023012"/>
    </source>
</evidence>
<dbReference type="RefSeq" id="WP_051856158.1">
    <property type="nucleotide sequence ID" value="NZ_AQRC01000013.1"/>
</dbReference>
<evidence type="ECO:0000256" key="13">
    <source>
        <dbReference type="ARBA" id="ARBA00023136"/>
    </source>
</evidence>
<dbReference type="PRINTS" id="PR00344">
    <property type="entry name" value="BCTRLSENSOR"/>
</dbReference>
<dbReference type="Proteomes" id="UP000028607">
    <property type="component" value="Unassembled WGS sequence"/>
</dbReference>
<evidence type="ECO:0000256" key="6">
    <source>
        <dbReference type="ARBA" id="ARBA00022679"/>
    </source>
</evidence>
<keyword evidence="5" id="KW-0597">Phosphoprotein</keyword>
<dbReference type="PANTHER" id="PTHR42878:SF15">
    <property type="entry name" value="BACTERIOPHYTOCHROME"/>
    <property type="match status" value="1"/>
</dbReference>
<evidence type="ECO:0000259" key="16">
    <source>
        <dbReference type="PROSITE" id="PS50109"/>
    </source>
</evidence>
<dbReference type="CDD" id="cd00130">
    <property type="entry name" value="PAS"/>
    <property type="match status" value="1"/>
</dbReference>
<gene>
    <name evidence="20" type="ORF">DW2_15310</name>
</gene>
<dbReference type="EMBL" id="AQRC01000013">
    <property type="protein sequence ID" value="KFE34100.1"/>
    <property type="molecule type" value="Genomic_DNA"/>
</dbReference>
<dbReference type="InterPro" id="IPR036890">
    <property type="entry name" value="HATPase_C_sf"/>
</dbReference>